<sequence length="107" mass="12600">MEKSMTIYEEVEYLKEQILKKYPVEDIIVFGSVAKRAVRKDSDIDLCLIIDTSDKRKLVQEMLLNLDYSRDVDIIVYTPEEWERLKNDTTTFANLIYRTGVSLLGRF</sequence>
<dbReference type="CDD" id="cd05403">
    <property type="entry name" value="NT_KNTase_like"/>
    <property type="match status" value="1"/>
</dbReference>
<proteinExistence type="predicted"/>
<feature type="domain" description="Polymerase beta nucleotidyltransferase" evidence="1">
    <location>
        <begin position="17"/>
        <end position="98"/>
    </location>
</feature>
<dbReference type="InterPro" id="IPR041633">
    <property type="entry name" value="Polbeta"/>
</dbReference>
<dbReference type="SUPFAM" id="SSF81301">
    <property type="entry name" value="Nucleotidyltransferase"/>
    <property type="match status" value="1"/>
</dbReference>
<dbReference type="AlphaFoldDB" id="A0A3T0D2H6"/>
<protein>
    <submittedName>
        <fullName evidence="2">Nucleotidyltransferase domain-containing protein</fullName>
    </submittedName>
</protein>
<dbReference type="RefSeq" id="WP_127351025.1">
    <property type="nucleotide sequence ID" value="NZ_CP034791.1"/>
</dbReference>
<keyword evidence="3" id="KW-1185">Reference proteome</keyword>
<evidence type="ECO:0000259" key="1">
    <source>
        <dbReference type="Pfam" id="PF18765"/>
    </source>
</evidence>
<dbReference type="InterPro" id="IPR052548">
    <property type="entry name" value="Type_VII_TA_antitoxin"/>
</dbReference>
<dbReference type="InterPro" id="IPR043519">
    <property type="entry name" value="NT_sf"/>
</dbReference>
<dbReference type="GO" id="GO:0016740">
    <property type="term" value="F:transferase activity"/>
    <property type="evidence" value="ECO:0007669"/>
    <property type="project" value="UniProtKB-KW"/>
</dbReference>
<reference evidence="2 3" key="1">
    <citation type="submission" date="2018-12" db="EMBL/GenBank/DDBJ databases">
        <title>Genome sequence from the cellulolytic species, Caldicellulosiruptor changbaiensis.</title>
        <authorList>
            <person name="Blumer-Schuette S.E."/>
            <person name="Mendoza C."/>
        </authorList>
    </citation>
    <scope>NUCLEOTIDE SEQUENCE [LARGE SCALE GENOMIC DNA]</scope>
    <source>
        <strain evidence="2 3">CBS-Z</strain>
    </source>
</reference>
<organism evidence="2 3">
    <name type="scientific">Caldicellulosiruptor changbaiensis</name>
    <dbReference type="NCBI Taxonomy" id="1222016"/>
    <lineage>
        <taxon>Bacteria</taxon>
        <taxon>Bacillati</taxon>
        <taxon>Bacillota</taxon>
        <taxon>Bacillota incertae sedis</taxon>
        <taxon>Caldicellulosiruptorales</taxon>
        <taxon>Caldicellulosiruptoraceae</taxon>
        <taxon>Caldicellulosiruptor</taxon>
    </lineage>
</organism>
<accession>A0A3T0D2H6</accession>
<dbReference type="Gene3D" id="3.30.460.10">
    <property type="entry name" value="Beta Polymerase, domain 2"/>
    <property type="match status" value="1"/>
</dbReference>
<dbReference type="PANTHER" id="PTHR33933">
    <property type="entry name" value="NUCLEOTIDYLTRANSFERASE"/>
    <property type="match status" value="1"/>
</dbReference>
<dbReference type="Proteomes" id="UP000282930">
    <property type="component" value="Chromosome"/>
</dbReference>
<dbReference type="EMBL" id="CP034791">
    <property type="protein sequence ID" value="AZT89395.1"/>
    <property type="molecule type" value="Genomic_DNA"/>
</dbReference>
<name>A0A3T0D2H6_9FIRM</name>
<dbReference type="KEGG" id="ccha:ELD05_01105"/>
<evidence type="ECO:0000313" key="3">
    <source>
        <dbReference type="Proteomes" id="UP000282930"/>
    </source>
</evidence>
<gene>
    <name evidence="2" type="ORF">ELD05_01105</name>
</gene>
<dbReference type="Pfam" id="PF18765">
    <property type="entry name" value="Polbeta"/>
    <property type="match status" value="1"/>
</dbReference>
<dbReference type="PANTHER" id="PTHR33933:SF1">
    <property type="entry name" value="PROTEIN ADENYLYLTRANSFERASE MNTA-RELATED"/>
    <property type="match status" value="1"/>
</dbReference>
<keyword evidence="2" id="KW-0808">Transferase</keyword>
<evidence type="ECO:0000313" key="2">
    <source>
        <dbReference type="EMBL" id="AZT89395.1"/>
    </source>
</evidence>